<evidence type="ECO:0000256" key="1">
    <source>
        <dbReference type="ARBA" id="ARBA00023015"/>
    </source>
</evidence>
<dbReference type="SUPFAM" id="SSF46785">
    <property type="entry name" value="Winged helix' DNA-binding domain"/>
    <property type="match status" value="1"/>
</dbReference>
<feature type="domain" description="IclR-ED" evidence="5">
    <location>
        <begin position="64"/>
        <end position="251"/>
    </location>
</feature>
<dbReference type="EMBL" id="CP063362">
    <property type="protein sequence ID" value="QRG06838.1"/>
    <property type="molecule type" value="Genomic_DNA"/>
</dbReference>
<dbReference type="Gene3D" id="1.10.10.10">
    <property type="entry name" value="Winged helix-like DNA-binding domain superfamily/Winged helix DNA-binding domain"/>
    <property type="match status" value="1"/>
</dbReference>
<dbReference type="AlphaFoldDB" id="A0A974PNF6"/>
<evidence type="ECO:0000259" key="4">
    <source>
        <dbReference type="PROSITE" id="PS51077"/>
    </source>
</evidence>
<keyword evidence="3" id="KW-0804">Transcription</keyword>
<evidence type="ECO:0000256" key="2">
    <source>
        <dbReference type="ARBA" id="ARBA00023125"/>
    </source>
</evidence>
<evidence type="ECO:0000259" key="5">
    <source>
        <dbReference type="PROSITE" id="PS51078"/>
    </source>
</evidence>
<keyword evidence="1" id="KW-0805">Transcription regulation</keyword>
<keyword evidence="2" id="KW-0238">DNA-binding</keyword>
<organism evidence="6 7">
    <name type="scientific">Xanthobacter dioxanivorans</name>
    <dbReference type="NCBI Taxonomy" id="2528964"/>
    <lineage>
        <taxon>Bacteria</taxon>
        <taxon>Pseudomonadati</taxon>
        <taxon>Pseudomonadota</taxon>
        <taxon>Alphaproteobacteria</taxon>
        <taxon>Hyphomicrobiales</taxon>
        <taxon>Xanthobacteraceae</taxon>
        <taxon>Xanthobacter</taxon>
    </lineage>
</organism>
<proteinExistence type="predicted"/>
<dbReference type="InterPro" id="IPR036388">
    <property type="entry name" value="WH-like_DNA-bd_sf"/>
</dbReference>
<dbReference type="InterPro" id="IPR036390">
    <property type="entry name" value="WH_DNA-bd_sf"/>
</dbReference>
<dbReference type="Pfam" id="PF01614">
    <property type="entry name" value="IclR_C"/>
    <property type="match status" value="1"/>
</dbReference>
<dbReference type="InterPro" id="IPR005471">
    <property type="entry name" value="Tscrpt_reg_IclR_N"/>
</dbReference>
<reference evidence="6 7" key="1">
    <citation type="submission" date="2020-10" db="EMBL/GenBank/DDBJ databases">
        <title>Degradation of 1,4-Dioxane by Xanthobacter sp. YN2, via a Novel Group-2 Soluble Di-Iron Monooxygenase.</title>
        <authorList>
            <person name="Ma F."/>
            <person name="Wang Y."/>
            <person name="Yang J."/>
            <person name="Guo H."/>
            <person name="Su D."/>
            <person name="Yu L."/>
        </authorList>
    </citation>
    <scope>NUCLEOTIDE SEQUENCE [LARGE SCALE GENOMIC DNA]</scope>
    <source>
        <strain evidence="6 7">YN2</strain>
    </source>
</reference>
<dbReference type="KEGG" id="xdi:EZH22_28985"/>
<dbReference type="GO" id="GO:0045892">
    <property type="term" value="P:negative regulation of DNA-templated transcription"/>
    <property type="evidence" value="ECO:0007669"/>
    <property type="project" value="TreeGrafter"/>
</dbReference>
<protein>
    <submittedName>
        <fullName evidence="6">Helix-turn-helix domain-containing protein</fullName>
    </submittedName>
</protein>
<dbReference type="InterPro" id="IPR029016">
    <property type="entry name" value="GAF-like_dom_sf"/>
</dbReference>
<dbReference type="PROSITE" id="PS51077">
    <property type="entry name" value="HTH_ICLR"/>
    <property type="match status" value="1"/>
</dbReference>
<keyword evidence="7" id="KW-1185">Reference proteome</keyword>
<dbReference type="RefSeq" id="WP_203193752.1">
    <property type="nucleotide sequence ID" value="NZ_CP063362.1"/>
</dbReference>
<accession>A0A974PNF6</accession>
<evidence type="ECO:0000256" key="3">
    <source>
        <dbReference type="ARBA" id="ARBA00023163"/>
    </source>
</evidence>
<dbReference type="SUPFAM" id="SSF55781">
    <property type="entry name" value="GAF domain-like"/>
    <property type="match status" value="1"/>
</dbReference>
<dbReference type="PANTHER" id="PTHR30136">
    <property type="entry name" value="HELIX-TURN-HELIX TRANSCRIPTIONAL REGULATOR, ICLR FAMILY"/>
    <property type="match status" value="1"/>
</dbReference>
<dbReference type="InterPro" id="IPR014757">
    <property type="entry name" value="Tscrpt_reg_IclR_C"/>
</dbReference>
<evidence type="ECO:0000313" key="7">
    <source>
        <dbReference type="Proteomes" id="UP000596427"/>
    </source>
</evidence>
<gene>
    <name evidence="6" type="ORF">EZH22_28985</name>
</gene>
<dbReference type="GO" id="GO:0003677">
    <property type="term" value="F:DNA binding"/>
    <property type="evidence" value="ECO:0007669"/>
    <property type="project" value="UniProtKB-KW"/>
</dbReference>
<dbReference type="Proteomes" id="UP000596427">
    <property type="component" value="Chromosome"/>
</dbReference>
<dbReference type="Pfam" id="PF09339">
    <property type="entry name" value="HTH_IclR"/>
    <property type="match status" value="1"/>
</dbReference>
<evidence type="ECO:0000313" key="6">
    <source>
        <dbReference type="EMBL" id="QRG06838.1"/>
    </source>
</evidence>
<name>A0A974PNF6_9HYPH</name>
<dbReference type="PANTHER" id="PTHR30136:SF35">
    <property type="entry name" value="HTH-TYPE TRANSCRIPTIONAL REGULATOR RV1719"/>
    <property type="match status" value="1"/>
</dbReference>
<feature type="domain" description="HTH iclR-type" evidence="4">
    <location>
        <begin position="1"/>
        <end position="63"/>
    </location>
</feature>
<dbReference type="InterPro" id="IPR050707">
    <property type="entry name" value="HTH_MetabolicPath_Reg"/>
</dbReference>
<sequence length="273" mass="30171">MKSAVRTLEILEFFDEVRRPANVVTVSDALGYPQSSTAALLRSMVTMGYLQYDARARTYMPTDRVSLLGSWICPPLFEDGALLRMVRAIQSRTGQLVLIGARNGDFAQYVHVLKQPQAVAHHIQTGMKRPITTSGVGHALLSALPDHDVRRLVHRMNAYAGAPQDKVDIAELLAQLARVRRRGYAFSKHRVVENYGMIAVKLPSEFTSRLLVIGIGGCVDALQAREGELVTVAREEMAHYLAGKRPGDEGGFRLRLVSDQPAAVRPRAEQETV</sequence>
<dbReference type="Gene3D" id="3.30.450.40">
    <property type="match status" value="1"/>
</dbReference>
<dbReference type="PROSITE" id="PS51078">
    <property type="entry name" value="ICLR_ED"/>
    <property type="match status" value="1"/>
</dbReference>
<dbReference type="GO" id="GO:0003700">
    <property type="term" value="F:DNA-binding transcription factor activity"/>
    <property type="evidence" value="ECO:0007669"/>
    <property type="project" value="TreeGrafter"/>
</dbReference>